<sequence>SPEPIGPIHHIPAEEGEAINPAVVGAVLEEYSRQQDGDGDGDGDYDVRIVEETEPEGRR</sequence>
<gene>
    <name evidence="2" type="ORF">GX356_10310</name>
</gene>
<evidence type="ECO:0000313" key="3">
    <source>
        <dbReference type="Proteomes" id="UP000568696"/>
    </source>
</evidence>
<name>A0A7X8MXE5_9CORY</name>
<dbReference type="AlphaFoldDB" id="A0A7X8MXE5"/>
<comment type="caution">
    <text evidence="2">The sequence shown here is derived from an EMBL/GenBank/DDBJ whole genome shotgun (WGS) entry which is preliminary data.</text>
</comment>
<feature type="region of interest" description="Disordered" evidence="1">
    <location>
        <begin position="31"/>
        <end position="59"/>
    </location>
</feature>
<proteinExistence type="predicted"/>
<dbReference type="EMBL" id="JAAYSN010000286">
    <property type="protein sequence ID" value="NLP40089.1"/>
    <property type="molecule type" value="Genomic_DNA"/>
</dbReference>
<dbReference type="Proteomes" id="UP000568696">
    <property type="component" value="Unassembled WGS sequence"/>
</dbReference>
<protein>
    <submittedName>
        <fullName evidence="2">Uncharacterized protein</fullName>
    </submittedName>
</protein>
<accession>A0A7X8MXE5</accession>
<evidence type="ECO:0000256" key="1">
    <source>
        <dbReference type="SAM" id="MobiDB-lite"/>
    </source>
</evidence>
<reference evidence="2 3" key="1">
    <citation type="journal article" date="2020" name="Biotechnol. Biofuels">
        <title>New insights from the biogas microbiome by comprehensive genome-resolved metagenomics of nearly 1600 species originating from multiple anaerobic digesters.</title>
        <authorList>
            <person name="Campanaro S."/>
            <person name="Treu L."/>
            <person name="Rodriguez-R L.M."/>
            <person name="Kovalovszki A."/>
            <person name="Ziels R.M."/>
            <person name="Maus I."/>
            <person name="Zhu X."/>
            <person name="Kougias P.G."/>
            <person name="Basile A."/>
            <person name="Luo G."/>
            <person name="Schluter A."/>
            <person name="Konstantinidis K.T."/>
            <person name="Angelidaki I."/>
        </authorList>
    </citation>
    <scope>NUCLEOTIDE SEQUENCE [LARGE SCALE GENOMIC DNA]</scope>
    <source>
        <strain evidence="2">AS23ysBPME_344</strain>
    </source>
</reference>
<organism evidence="2 3">
    <name type="scientific">Corynebacterium pollutisoli</name>
    <dbReference type="NCBI Taxonomy" id="1610489"/>
    <lineage>
        <taxon>Bacteria</taxon>
        <taxon>Bacillati</taxon>
        <taxon>Actinomycetota</taxon>
        <taxon>Actinomycetes</taxon>
        <taxon>Mycobacteriales</taxon>
        <taxon>Corynebacteriaceae</taxon>
        <taxon>Corynebacterium</taxon>
    </lineage>
</organism>
<feature type="non-terminal residue" evidence="2">
    <location>
        <position position="1"/>
    </location>
</feature>
<feature type="compositionally biased region" description="Basic and acidic residues" evidence="1">
    <location>
        <begin position="45"/>
        <end position="59"/>
    </location>
</feature>
<evidence type="ECO:0000313" key="2">
    <source>
        <dbReference type="EMBL" id="NLP40089.1"/>
    </source>
</evidence>